<dbReference type="EMBL" id="JASDAP010000005">
    <property type="protein sequence ID" value="KAK1902463.1"/>
    <property type="molecule type" value="Genomic_DNA"/>
</dbReference>
<sequence length="422" mass="46824">MYRGVCVSVPLLTLLVLTLVVPMGQACPRSCNCYQANEVHCTFRSLLSIPSGLPIHTRRINFGFNSISTIHDSSLAGLKKVELLMLHSNDLHHLPDEAFRDLKSLQILKLSYNKLREISSSLTFSGLTSLLRLYLDHNRLQHIHPRALLQLPSLRLLRLQGNRLHQLHPRTLCTLSLLNTYYFSTLRHLDLSNNSLTTLPRDTLATAPLLETLVLQANPWSCDCRMNWFLTWSLAHPGLMKCPGGPQCPICASPDSLQGQGLLEQTDPLCSSPVIASPGRDTPLETEHTSSPSSHPWVLISTNQTTTKLATVVGSKVELSCPLLSSGNPKVQWVQPDGSKLISPSSSLDGEQVGPPVTATVGLHFPQGHSQLLAGQPRYELHYKKKKGLAMWRKKEREFLLAGSVQDLFNLPQTDVFQLENP</sequence>
<evidence type="ECO:0000256" key="1">
    <source>
        <dbReference type="ARBA" id="ARBA00022614"/>
    </source>
</evidence>
<evidence type="ECO:0000313" key="9">
    <source>
        <dbReference type="Proteomes" id="UP001228049"/>
    </source>
</evidence>
<comment type="caution">
    <text evidence="8">The sequence shown here is derived from an EMBL/GenBank/DDBJ whole genome shotgun (WGS) entry which is preliminary data.</text>
</comment>
<keyword evidence="9" id="KW-1185">Reference proteome</keyword>
<evidence type="ECO:0000259" key="7">
    <source>
        <dbReference type="SMART" id="SM00082"/>
    </source>
</evidence>
<feature type="compositionally biased region" description="Polar residues" evidence="4">
    <location>
        <begin position="289"/>
        <end position="298"/>
    </location>
</feature>
<evidence type="ECO:0000256" key="5">
    <source>
        <dbReference type="SAM" id="SignalP"/>
    </source>
</evidence>
<name>A0AAD9FDT9_DISEL</name>
<evidence type="ECO:0000256" key="3">
    <source>
        <dbReference type="ARBA" id="ARBA00022737"/>
    </source>
</evidence>
<dbReference type="InterPro" id="IPR032675">
    <property type="entry name" value="LRR_dom_sf"/>
</dbReference>
<dbReference type="InterPro" id="IPR000483">
    <property type="entry name" value="Cys-rich_flank_reg_C"/>
</dbReference>
<dbReference type="Pfam" id="PF00560">
    <property type="entry name" value="LRR_1"/>
    <property type="match status" value="1"/>
</dbReference>
<evidence type="ECO:0000256" key="4">
    <source>
        <dbReference type="SAM" id="MobiDB-lite"/>
    </source>
</evidence>
<dbReference type="Gene3D" id="3.80.10.10">
    <property type="entry name" value="Ribonuclease Inhibitor"/>
    <property type="match status" value="2"/>
</dbReference>
<protein>
    <submittedName>
        <fullName evidence="8">Matrix-remodeling-associated protein 5</fullName>
    </submittedName>
</protein>
<dbReference type="PANTHER" id="PTHR24369">
    <property type="entry name" value="ANTIGEN BSP, PUTATIVE-RELATED"/>
    <property type="match status" value="1"/>
</dbReference>
<dbReference type="PROSITE" id="PS51450">
    <property type="entry name" value="LRR"/>
    <property type="match status" value="3"/>
</dbReference>
<feature type="region of interest" description="Disordered" evidence="4">
    <location>
        <begin position="275"/>
        <end position="298"/>
    </location>
</feature>
<evidence type="ECO:0000259" key="6">
    <source>
        <dbReference type="SMART" id="SM00013"/>
    </source>
</evidence>
<dbReference type="SMART" id="SM00013">
    <property type="entry name" value="LRRNT"/>
    <property type="match status" value="1"/>
</dbReference>
<dbReference type="Pfam" id="PF13855">
    <property type="entry name" value="LRR_8"/>
    <property type="match status" value="2"/>
</dbReference>
<reference evidence="8" key="1">
    <citation type="submission" date="2023-04" db="EMBL/GenBank/DDBJ databases">
        <title>Chromosome-level genome of Chaenocephalus aceratus.</title>
        <authorList>
            <person name="Park H."/>
        </authorList>
    </citation>
    <scope>NUCLEOTIDE SEQUENCE</scope>
    <source>
        <strain evidence="8">DE</strain>
        <tissue evidence="8">Muscle</tissue>
    </source>
</reference>
<organism evidence="8 9">
    <name type="scientific">Dissostichus eleginoides</name>
    <name type="common">Patagonian toothfish</name>
    <name type="synonym">Dissostichus amissus</name>
    <dbReference type="NCBI Taxonomy" id="100907"/>
    <lineage>
        <taxon>Eukaryota</taxon>
        <taxon>Metazoa</taxon>
        <taxon>Chordata</taxon>
        <taxon>Craniata</taxon>
        <taxon>Vertebrata</taxon>
        <taxon>Euteleostomi</taxon>
        <taxon>Actinopterygii</taxon>
        <taxon>Neopterygii</taxon>
        <taxon>Teleostei</taxon>
        <taxon>Neoteleostei</taxon>
        <taxon>Acanthomorphata</taxon>
        <taxon>Eupercaria</taxon>
        <taxon>Perciformes</taxon>
        <taxon>Notothenioidei</taxon>
        <taxon>Nototheniidae</taxon>
        <taxon>Dissostichus</taxon>
    </lineage>
</organism>
<feature type="domain" description="LRRCT" evidence="7">
    <location>
        <begin position="218"/>
        <end position="271"/>
    </location>
</feature>
<keyword evidence="2 5" id="KW-0732">Signal</keyword>
<dbReference type="InterPro" id="IPR050541">
    <property type="entry name" value="LRR_TM_domain-containing"/>
</dbReference>
<dbReference type="PROSITE" id="PS51257">
    <property type="entry name" value="PROKAR_LIPOPROTEIN"/>
    <property type="match status" value="1"/>
</dbReference>
<dbReference type="PANTHER" id="PTHR24369:SF163">
    <property type="entry name" value="MATRIX-REMODELING-ASSOCIATED PROTEIN 5"/>
    <property type="match status" value="1"/>
</dbReference>
<evidence type="ECO:0000256" key="2">
    <source>
        <dbReference type="ARBA" id="ARBA00022729"/>
    </source>
</evidence>
<keyword evidence="3" id="KW-0677">Repeat</keyword>
<feature type="domain" description="LRRNT" evidence="6">
    <location>
        <begin position="26"/>
        <end position="59"/>
    </location>
</feature>
<dbReference type="SUPFAM" id="SSF52058">
    <property type="entry name" value="L domain-like"/>
    <property type="match status" value="1"/>
</dbReference>
<dbReference type="SMART" id="SM00082">
    <property type="entry name" value="LRRCT"/>
    <property type="match status" value="1"/>
</dbReference>
<gene>
    <name evidence="8" type="ORF">KUDE01_005424</name>
</gene>
<dbReference type="GO" id="GO:0005886">
    <property type="term" value="C:plasma membrane"/>
    <property type="evidence" value="ECO:0007669"/>
    <property type="project" value="TreeGrafter"/>
</dbReference>
<feature type="chain" id="PRO_5041954634" evidence="5">
    <location>
        <begin position="27"/>
        <end position="422"/>
    </location>
</feature>
<keyword evidence="1" id="KW-0433">Leucine-rich repeat</keyword>
<evidence type="ECO:0000313" key="8">
    <source>
        <dbReference type="EMBL" id="KAK1902463.1"/>
    </source>
</evidence>
<dbReference type="InterPro" id="IPR000372">
    <property type="entry name" value="LRRNT"/>
</dbReference>
<dbReference type="Proteomes" id="UP001228049">
    <property type="component" value="Unassembled WGS sequence"/>
</dbReference>
<proteinExistence type="predicted"/>
<dbReference type="AlphaFoldDB" id="A0AAD9FDT9"/>
<dbReference type="InterPro" id="IPR003591">
    <property type="entry name" value="Leu-rich_rpt_typical-subtyp"/>
</dbReference>
<feature type="signal peptide" evidence="5">
    <location>
        <begin position="1"/>
        <end position="26"/>
    </location>
</feature>
<dbReference type="SMART" id="SM00369">
    <property type="entry name" value="LRR_TYP"/>
    <property type="match status" value="5"/>
</dbReference>
<dbReference type="InterPro" id="IPR001611">
    <property type="entry name" value="Leu-rich_rpt"/>
</dbReference>
<accession>A0AAD9FDT9</accession>